<evidence type="ECO:0000313" key="5">
    <source>
        <dbReference type="EMBL" id="CAK59449.1"/>
    </source>
</evidence>
<dbReference type="Gene3D" id="2.120.10.80">
    <property type="entry name" value="Kelch-type beta propeller"/>
    <property type="match status" value="1"/>
</dbReference>
<proteinExistence type="predicted"/>
<evidence type="ECO:0000256" key="3">
    <source>
        <dbReference type="SAM" id="Coils"/>
    </source>
</evidence>
<dbReference type="PANTHER" id="PTHR46344">
    <property type="entry name" value="OS02G0202900 PROTEIN"/>
    <property type="match status" value="1"/>
</dbReference>
<dbReference type="RefSeq" id="XP_001426847.1">
    <property type="nucleotide sequence ID" value="XM_001426810.1"/>
</dbReference>
<dbReference type="eggNOG" id="KOG4441">
    <property type="taxonomic scope" value="Eukaryota"/>
</dbReference>
<dbReference type="Proteomes" id="UP000000600">
    <property type="component" value="Unassembled WGS sequence"/>
</dbReference>
<dbReference type="SUPFAM" id="SSF117281">
    <property type="entry name" value="Kelch motif"/>
    <property type="match status" value="1"/>
</dbReference>
<keyword evidence="2" id="KW-0677">Repeat</keyword>
<dbReference type="STRING" id="5888.A0BLN2"/>
<evidence type="ECO:0008006" key="7">
    <source>
        <dbReference type="Google" id="ProtNLM"/>
    </source>
</evidence>
<dbReference type="AlphaFoldDB" id="A0BLN2"/>
<dbReference type="Pfam" id="PF24681">
    <property type="entry name" value="Kelch_KLHDC2_KLHL20_DRC7"/>
    <property type="match status" value="1"/>
</dbReference>
<keyword evidence="1" id="KW-0880">Kelch repeat</keyword>
<dbReference type="EMBL" id="CT868002">
    <property type="protein sequence ID" value="CAK59449.1"/>
    <property type="molecule type" value="Genomic_DNA"/>
</dbReference>
<dbReference type="GeneID" id="5012631"/>
<feature type="region of interest" description="Disordered" evidence="4">
    <location>
        <begin position="1"/>
        <end position="32"/>
    </location>
</feature>
<gene>
    <name evidence="5" type="ORF">GSPATT00030082001</name>
</gene>
<dbReference type="PANTHER" id="PTHR46344:SF27">
    <property type="entry name" value="KELCH REPEAT SUPERFAMILY PROTEIN"/>
    <property type="match status" value="1"/>
</dbReference>
<name>A0BLN2_PARTE</name>
<dbReference type="InParanoid" id="A0BLN2"/>
<feature type="compositionally biased region" description="Polar residues" evidence="4">
    <location>
        <begin position="1"/>
        <end position="14"/>
    </location>
</feature>
<evidence type="ECO:0000256" key="2">
    <source>
        <dbReference type="ARBA" id="ARBA00022737"/>
    </source>
</evidence>
<dbReference type="InterPro" id="IPR015915">
    <property type="entry name" value="Kelch-typ_b-propeller"/>
</dbReference>
<sequence length="659" mass="76056">MMNSQSQSVMNTLGGSKRYVSPYEKPQNQDNDLRKIQQSIGHQAKSRMINPDQSEQVSVIGDNNNVSKLSNLSQFAQFMYIPCSTHPEFFITTLCQEQNCVEPLCAECIKNHMEQHQKRGRQPKFENILRVRKDQIYRVEDLLKQLHEKLKEAKSYFNETPQIVYNNALEQVKFIHGQISDMINDYFQGLYRELNEYNQDQQLKQLNQLEEDIVQQQNELLKLQQDLQNDNYVKAITSIFVNKEQIFSEINIFRLEKMVKDYNQSKVEVVLEKSNLELFQTYCKKLCYLLKNKKPVPVSQLKQSQLPTLQQVQSSKIQQTQEVDQKLYQSSLVFSKLVSADLPPIVNPTSLISENLTNETAKSRFNYQNHFEDEKDQVIVRLEEGGFAAYIYDIQSQKYRIETINSALKIPLCHKLYTTSFGKHLVIGGVDRDKSRFKAIAHVYEFNHDTLQLTLHSEMVLPRSLTSACQVDNFLYVVGGSSTNDENTSLAKAEKLDLTTRKWYTIEDPFYKTTGCALVATDYNTLIKIGGKSDIFTPCNSVESYDIQKNLWTTIDFKFLSSGYLRLPFQSCAVTISQDQILIIGGSIHDVRTDETQVRSKSQQQIFNVKQKTIQRSSQLPGSIEFPTQTAILQQNSVFILTENEQPLLYGNSDGFRYQ</sequence>
<dbReference type="KEGG" id="ptm:GSPATT00030082001"/>
<evidence type="ECO:0000313" key="6">
    <source>
        <dbReference type="Proteomes" id="UP000000600"/>
    </source>
</evidence>
<protein>
    <recommendedName>
        <fullName evidence="7">B box-type domain-containing protein</fullName>
    </recommendedName>
</protein>
<dbReference type="OrthoDB" id="1022638at2759"/>
<keyword evidence="3" id="KW-0175">Coiled coil</keyword>
<evidence type="ECO:0000256" key="4">
    <source>
        <dbReference type="SAM" id="MobiDB-lite"/>
    </source>
</evidence>
<organism evidence="5 6">
    <name type="scientific">Paramecium tetraurelia</name>
    <dbReference type="NCBI Taxonomy" id="5888"/>
    <lineage>
        <taxon>Eukaryota</taxon>
        <taxon>Sar</taxon>
        <taxon>Alveolata</taxon>
        <taxon>Ciliophora</taxon>
        <taxon>Intramacronucleata</taxon>
        <taxon>Oligohymenophorea</taxon>
        <taxon>Peniculida</taxon>
        <taxon>Parameciidae</taxon>
        <taxon>Paramecium</taxon>
    </lineage>
</organism>
<feature type="coiled-coil region" evidence="3">
    <location>
        <begin position="199"/>
        <end position="226"/>
    </location>
</feature>
<accession>A0BLN2</accession>
<evidence type="ECO:0000256" key="1">
    <source>
        <dbReference type="ARBA" id="ARBA00022441"/>
    </source>
</evidence>
<dbReference type="HOGENOM" id="CLU_016193_0_0_1"/>
<reference evidence="5 6" key="1">
    <citation type="journal article" date="2006" name="Nature">
        <title>Global trends of whole-genome duplications revealed by the ciliate Paramecium tetraurelia.</title>
        <authorList>
            <consortium name="Genoscope"/>
            <person name="Aury J.-M."/>
            <person name="Jaillon O."/>
            <person name="Duret L."/>
            <person name="Noel B."/>
            <person name="Jubin C."/>
            <person name="Porcel B.M."/>
            <person name="Segurens B."/>
            <person name="Daubin V."/>
            <person name="Anthouard V."/>
            <person name="Aiach N."/>
            <person name="Arnaiz O."/>
            <person name="Billaut A."/>
            <person name="Beisson J."/>
            <person name="Blanc I."/>
            <person name="Bouhouche K."/>
            <person name="Camara F."/>
            <person name="Duharcourt S."/>
            <person name="Guigo R."/>
            <person name="Gogendeau D."/>
            <person name="Katinka M."/>
            <person name="Keller A.-M."/>
            <person name="Kissmehl R."/>
            <person name="Klotz C."/>
            <person name="Koll F."/>
            <person name="Le Moue A."/>
            <person name="Lepere C."/>
            <person name="Malinsky S."/>
            <person name="Nowacki M."/>
            <person name="Nowak J.K."/>
            <person name="Plattner H."/>
            <person name="Poulain J."/>
            <person name="Ruiz F."/>
            <person name="Serrano V."/>
            <person name="Zagulski M."/>
            <person name="Dessen P."/>
            <person name="Betermier M."/>
            <person name="Weissenbach J."/>
            <person name="Scarpelli C."/>
            <person name="Schachter V."/>
            <person name="Sperling L."/>
            <person name="Meyer E."/>
            <person name="Cohen J."/>
            <person name="Wincker P."/>
        </authorList>
    </citation>
    <scope>NUCLEOTIDE SEQUENCE [LARGE SCALE GENOMIC DNA]</scope>
    <source>
        <strain evidence="5 6">Stock d4-2</strain>
    </source>
</reference>
<keyword evidence="6" id="KW-1185">Reference proteome</keyword>
<dbReference type="OMA" id="ELNEYNQ"/>